<reference evidence="3" key="2">
    <citation type="submission" date="2016-02" db="EMBL/GenBank/DDBJ databases">
        <title>Draft genome sequence of five rapidly growing Mycobacterium species.</title>
        <authorList>
            <person name="Katahira K."/>
            <person name="Gotou Y."/>
            <person name="Iida K."/>
            <person name="Ogura Y."/>
            <person name="Hayashi T."/>
        </authorList>
    </citation>
    <scope>NUCLEOTIDE SEQUENCE [LARGE SCALE GENOMIC DNA]</scope>
    <source>
        <strain evidence="3">JCM15298</strain>
    </source>
</reference>
<feature type="compositionally biased region" description="Low complexity" evidence="1">
    <location>
        <begin position="123"/>
        <end position="170"/>
    </location>
</feature>
<feature type="compositionally biased region" description="Polar residues" evidence="1">
    <location>
        <begin position="98"/>
        <end position="108"/>
    </location>
</feature>
<dbReference type="AlphaFoldDB" id="A0A100WF56"/>
<feature type="compositionally biased region" description="Basic and acidic residues" evidence="1">
    <location>
        <begin position="194"/>
        <end position="203"/>
    </location>
</feature>
<feature type="compositionally biased region" description="Pro residues" evidence="1">
    <location>
        <begin position="52"/>
        <end position="62"/>
    </location>
</feature>
<feature type="compositionally biased region" description="Pro residues" evidence="1">
    <location>
        <begin position="171"/>
        <end position="182"/>
    </location>
</feature>
<proteinExistence type="predicted"/>
<comment type="caution">
    <text evidence="2">The sequence shown here is derived from an EMBL/GenBank/DDBJ whole genome shotgun (WGS) entry which is preliminary data.</text>
</comment>
<sequence>MVIAVSAVIGAGIIVVFGDRAPLGLGTVPRAFAQPGPTGPTGGSGGDGFGGPPFPMQPPGMPDGPGAYNGGSYPGPDQDNGISIYNSGAPQYPDDSQGGHNQAPNYPQQLPPANGSQPPDYDAPLQAPQPQRAPQEPAQNQPSGQRPQQNAPQQQEPTTVTVTVTASSAPPTSPAPPTPSTPPDNSNGSQKVDQQSDVHHEGDEDRSDQCPGNVSPLGTFDNVDPNQSASITVKNIKPFVLPANEINDFFGQHELTFQIAPGTPDNYANAFREAAKRWNEAQQTIDVHEIGPTKWYDAVGPSLIFNVLDSDPPKTAHGGTPLAQETPGGSRLEPAQITAWSQAFVQSDVDPEGGDRCDGPRNRACARPGPLVQRRDDVLQGGPVASDVANPP</sequence>
<feature type="compositionally biased region" description="Polar residues" evidence="1">
    <location>
        <begin position="80"/>
        <end position="89"/>
    </location>
</feature>
<keyword evidence="3" id="KW-1185">Reference proteome</keyword>
<evidence type="ECO:0000256" key="1">
    <source>
        <dbReference type="SAM" id="MobiDB-lite"/>
    </source>
</evidence>
<protein>
    <submittedName>
        <fullName evidence="2">Matrixin family protein</fullName>
    </submittedName>
</protein>
<feature type="compositionally biased region" description="Polar residues" evidence="1">
    <location>
        <begin position="184"/>
        <end position="193"/>
    </location>
</feature>
<name>A0A100WF56_MYCCR</name>
<evidence type="ECO:0000313" key="3">
    <source>
        <dbReference type="Proteomes" id="UP000069443"/>
    </source>
</evidence>
<organism evidence="2 3">
    <name type="scientific">Mycolicibacterium canariasense</name>
    <name type="common">Mycobacterium canariasense</name>
    <dbReference type="NCBI Taxonomy" id="228230"/>
    <lineage>
        <taxon>Bacteria</taxon>
        <taxon>Bacillati</taxon>
        <taxon>Actinomycetota</taxon>
        <taxon>Actinomycetes</taxon>
        <taxon>Mycobacteriales</taxon>
        <taxon>Mycobacteriaceae</taxon>
        <taxon>Mycolicibacterium</taxon>
    </lineage>
</organism>
<feature type="region of interest" description="Disordered" evidence="1">
    <location>
        <begin position="347"/>
        <end position="392"/>
    </location>
</feature>
<dbReference type="Proteomes" id="UP000069443">
    <property type="component" value="Unassembled WGS sequence"/>
</dbReference>
<feature type="compositionally biased region" description="Gly residues" evidence="1">
    <location>
        <begin position="39"/>
        <end position="51"/>
    </location>
</feature>
<evidence type="ECO:0000313" key="2">
    <source>
        <dbReference type="EMBL" id="GAS97045.1"/>
    </source>
</evidence>
<dbReference type="EMBL" id="BCSY01000068">
    <property type="protein sequence ID" value="GAS97045.1"/>
    <property type="molecule type" value="Genomic_DNA"/>
</dbReference>
<accession>A0A100WF56</accession>
<gene>
    <name evidence="2" type="ORF">RMCC_4011</name>
</gene>
<reference evidence="3" key="1">
    <citation type="journal article" date="2016" name="Genome Announc.">
        <title>Draft Genome Sequences of Five Rapidly Growing Mycobacterium Species, M. thermoresistibile, M. fortuitum subsp. acetamidolyticum, M. canariasense, M. brisbanense, and M. novocastrense.</title>
        <authorList>
            <person name="Katahira K."/>
            <person name="Ogura Y."/>
            <person name="Gotoh Y."/>
            <person name="Hayashi T."/>
        </authorList>
    </citation>
    <scope>NUCLEOTIDE SEQUENCE [LARGE SCALE GENOMIC DNA]</scope>
    <source>
        <strain evidence="3">JCM15298</strain>
    </source>
</reference>
<feature type="region of interest" description="Disordered" evidence="1">
    <location>
        <begin position="32"/>
        <end position="223"/>
    </location>
</feature>
<feature type="region of interest" description="Disordered" evidence="1">
    <location>
        <begin position="311"/>
        <end position="330"/>
    </location>
</feature>